<accession>A0A2G3PR95</accession>
<dbReference type="InterPro" id="IPR012675">
    <property type="entry name" value="Beta-grasp_dom_sf"/>
</dbReference>
<dbReference type="RefSeq" id="WP_023955345.1">
    <property type="nucleotide sequence ID" value="NZ_JAHVCV010000002.1"/>
</dbReference>
<dbReference type="InterPro" id="IPR016155">
    <property type="entry name" value="Mopterin_synth/thiamin_S_b"/>
</dbReference>
<evidence type="ECO:0000313" key="1">
    <source>
        <dbReference type="EMBL" id="MDV7134610.1"/>
    </source>
</evidence>
<keyword evidence="4" id="KW-1185">Reference proteome</keyword>
<dbReference type="Pfam" id="PF02597">
    <property type="entry name" value="ThiS"/>
    <property type="match status" value="1"/>
</dbReference>
<dbReference type="Proteomes" id="UP001185792">
    <property type="component" value="Unassembled WGS sequence"/>
</dbReference>
<proteinExistence type="predicted"/>
<reference evidence="2 3" key="1">
    <citation type="submission" date="2017-10" db="EMBL/GenBank/DDBJ databases">
        <title>The draft genome sequence of Williamsia sp. BULT 1.1 isolated from the semi-arid grassland soils from South Africa.</title>
        <authorList>
            <person name="Kabwe M.H."/>
            <person name="Govender N."/>
            <person name="Mutseka Lunga P."/>
            <person name="Vikram S."/>
            <person name="Makhalanyane T.P."/>
        </authorList>
    </citation>
    <scope>NUCLEOTIDE SEQUENCE [LARGE SCALE GENOMIC DNA]</scope>
    <source>
        <strain evidence="2 3">BULT 1.1</strain>
    </source>
</reference>
<dbReference type="EMBL" id="PEBD01000004">
    <property type="protein sequence ID" value="PHV68379.1"/>
    <property type="molecule type" value="Genomic_DNA"/>
</dbReference>
<sequence>MRICVRFFAAAQAAAGVEQSVVELTDKATLADLEIQLGQSNPQLAEVLERCSYLHESVAVRDRSRVLSSGDTVDVLPPFAGG</sequence>
<name>A0A2G3PR95_WILMA</name>
<dbReference type="EMBL" id="JAWLUM010000002">
    <property type="protein sequence ID" value="MDV7134610.1"/>
    <property type="molecule type" value="Genomic_DNA"/>
</dbReference>
<dbReference type="CDD" id="cd17040">
    <property type="entry name" value="Ubl_MoaD_like"/>
    <property type="match status" value="1"/>
</dbReference>
<dbReference type="SUPFAM" id="SSF54285">
    <property type="entry name" value="MoaD/ThiS"/>
    <property type="match status" value="1"/>
</dbReference>
<evidence type="ECO:0000313" key="4">
    <source>
        <dbReference type="Proteomes" id="UP001185792"/>
    </source>
</evidence>
<evidence type="ECO:0000313" key="2">
    <source>
        <dbReference type="EMBL" id="PHV68379.1"/>
    </source>
</evidence>
<gene>
    <name evidence="2" type="ORF">CSW57_03875</name>
    <name evidence="1" type="ORF">R4198_12960</name>
</gene>
<organism evidence="2 3">
    <name type="scientific">Williamsia marianensis</name>
    <dbReference type="NCBI Taxonomy" id="85044"/>
    <lineage>
        <taxon>Bacteria</taxon>
        <taxon>Bacillati</taxon>
        <taxon>Actinomycetota</taxon>
        <taxon>Actinomycetes</taxon>
        <taxon>Mycobacteriales</taxon>
        <taxon>Nocardiaceae</taxon>
        <taxon>Williamsia</taxon>
    </lineage>
</organism>
<comment type="caution">
    <text evidence="2">The sequence shown here is derived from an EMBL/GenBank/DDBJ whole genome shotgun (WGS) entry which is preliminary data.</text>
</comment>
<dbReference type="Gene3D" id="3.10.20.30">
    <property type="match status" value="1"/>
</dbReference>
<protein>
    <submittedName>
        <fullName evidence="1">MoaD/ThiS family protein</fullName>
    </submittedName>
    <submittedName>
        <fullName evidence="2">Molybdopterin synthase sulfur carrier subunit</fullName>
    </submittedName>
</protein>
<dbReference type="InterPro" id="IPR003749">
    <property type="entry name" value="ThiS/MoaD-like"/>
</dbReference>
<evidence type="ECO:0000313" key="3">
    <source>
        <dbReference type="Proteomes" id="UP000225108"/>
    </source>
</evidence>
<dbReference type="Proteomes" id="UP000225108">
    <property type="component" value="Unassembled WGS sequence"/>
</dbReference>
<dbReference type="AlphaFoldDB" id="A0A2G3PR95"/>
<reference evidence="1 4" key="2">
    <citation type="submission" date="2023-10" db="EMBL/GenBank/DDBJ databases">
        <title>Development of a sustainable strategy for remediation of hydrocarbon-contaminated territories based on the waste exchange concept.</title>
        <authorList>
            <person name="Krivoruchko A."/>
        </authorList>
    </citation>
    <scope>NUCLEOTIDE SEQUENCE [LARGE SCALE GENOMIC DNA]</scope>
    <source>
        <strain evidence="1 4">IEGM 1236</strain>
    </source>
</reference>